<reference evidence="3 4" key="1">
    <citation type="journal article" date="2020" name="Int. J. Syst. Evol. Microbiol.">
        <title>Pseudomonas kitaguniensis sp. nov., a pathogen causing bacterial rot of Welsh onion in Japan.</title>
        <authorList>
            <person name="Sawada H."/>
            <person name="Fujikawa T."/>
            <person name="Nishiwaki Y."/>
            <person name="Horita H."/>
        </authorList>
    </citation>
    <scope>NUCLEOTIDE SEQUENCE [LARGE SCALE GENOMIC DNA]</scope>
    <source>
        <strain evidence="3 4">MAFF 212408</strain>
    </source>
</reference>
<dbReference type="RefSeq" id="WP_172979431.1">
    <property type="nucleotide sequence ID" value="NZ_VUAZ01000068.1"/>
</dbReference>
<evidence type="ECO:0000256" key="1">
    <source>
        <dbReference type="SAM" id="MobiDB-lite"/>
    </source>
</evidence>
<dbReference type="Proteomes" id="UP000326112">
    <property type="component" value="Unassembled WGS sequence"/>
</dbReference>
<feature type="region of interest" description="Disordered" evidence="1">
    <location>
        <begin position="1"/>
        <end position="25"/>
    </location>
</feature>
<feature type="non-terminal residue" evidence="3">
    <location>
        <position position="188"/>
    </location>
</feature>
<comment type="caution">
    <text evidence="3">The sequence shown here is derived from an EMBL/GenBank/DDBJ whole genome shotgun (WGS) entry which is preliminary data.</text>
</comment>
<feature type="domain" description="T6SS Phospholipase effector Tle1-like catalytic" evidence="2">
    <location>
        <begin position="76"/>
        <end position="137"/>
    </location>
</feature>
<evidence type="ECO:0000259" key="2">
    <source>
        <dbReference type="Pfam" id="PF09994"/>
    </source>
</evidence>
<dbReference type="InterPro" id="IPR018712">
    <property type="entry name" value="Tle1-like_cat"/>
</dbReference>
<organism evidence="3 4">
    <name type="scientific">Pseudomonas kitaguniensis</name>
    <dbReference type="NCBI Taxonomy" id="2607908"/>
    <lineage>
        <taxon>Bacteria</taxon>
        <taxon>Pseudomonadati</taxon>
        <taxon>Pseudomonadota</taxon>
        <taxon>Gammaproteobacteria</taxon>
        <taxon>Pseudomonadales</taxon>
        <taxon>Pseudomonadaceae</taxon>
        <taxon>Pseudomonas</taxon>
    </lineage>
</organism>
<name>A0A5N7KL89_9PSED</name>
<evidence type="ECO:0000313" key="4">
    <source>
        <dbReference type="Proteomes" id="UP000326112"/>
    </source>
</evidence>
<evidence type="ECO:0000313" key="3">
    <source>
        <dbReference type="EMBL" id="MPR02908.1"/>
    </source>
</evidence>
<proteinExistence type="predicted"/>
<dbReference type="Pfam" id="PF09994">
    <property type="entry name" value="T6SS_Tle1-like_cat"/>
    <property type="match status" value="1"/>
</dbReference>
<dbReference type="EMBL" id="VUAZ01000068">
    <property type="protein sequence ID" value="MPR02908.1"/>
    <property type="molecule type" value="Genomic_DNA"/>
</dbReference>
<sequence length="188" mass="20759">MSEAMTPSPKKPAAEFLSPTPDFEMGGLLPQTSGDVLRNYRTQQVAYDPFEQQSMDEHRAAGLVYPGPPCMQIVTITLCFDGTNNHEPSDSLALPSTTTNVARLYHASVGRDDSEAAEQDGFYRYYMQGVGTEFKEIGEFKPDSQGLTMSTGGENRINWGLTRLIDALKRACDEKPLKVPEAYALVQK</sequence>
<protein>
    <submittedName>
        <fullName evidence="3">DUF2235 domain-containing protein</fullName>
    </submittedName>
</protein>
<gene>
    <name evidence="3" type="ORF">F0169_13015</name>
</gene>
<accession>A0A5N7KL89</accession>
<keyword evidence="4" id="KW-1185">Reference proteome</keyword>
<reference evidence="3 4" key="2">
    <citation type="journal article" date="2023" name="Plant Pathol.">
        <title>Dismantling and reorganizing Pseudomonas marginalis sensu#lato.</title>
        <authorList>
            <person name="Sawada H."/>
            <person name="Fujikawa T."/>
            <person name="Satou M."/>
        </authorList>
    </citation>
    <scope>NUCLEOTIDE SEQUENCE [LARGE SCALE GENOMIC DNA]</scope>
    <source>
        <strain evidence="3 4">MAFF 212408</strain>
    </source>
</reference>